<accession>A0ABP9HIH8</accession>
<dbReference type="Proteomes" id="UP001501692">
    <property type="component" value="Unassembled WGS sequence"/>
</dbReference>
<dbReference type="CDD" id="cd04301">
    <property type="entry name" value="NAT_SF"/>
    <property type="match status" value="1"/>
</dbReference>
<dbReference type="EMBL" id="BAABJK010000006">
    <property type="protein sequence ID" value="GAA4971393.1"/>
    <property type="molecule type" value="Genomic_DNA"/>
</dbReference>
<dbReference type="InterPro" id="IPR000182">
    <property type="entry name" value="GNAT_dom"/>
</dbReference>
<dbReference type="InterPro" id="IPR016181">
    <property type="entry name" value="Acyl_CoA_acyltransferase"/>
</dbReference>
<dbReference type="PROSITE" id="PS51186">
    <property type="entry name" value="GNAT"/>
    <property type="match status" value="1"/>
</dbReference>
<reference evidence="3" key="1">
    <citation type="journal article" date="2019" name="Int. J. Syst. Evol. Microbiol.">
        <title>The Global Catalogue of Microorganisms (GCM) 10K type strain sequencing project: providing services to taxonomists for standard genome sequencing and annotation.</title>
        <authorList>
            <consortium name="The Broad Institute Genomics Platform"/>
            <consortium name="The Broad Institute Genome Sequencing Center for Infectious Disease"/>
            <person name="Wu L."/>
            <person name="Ma J."/>
        </authorList>
    </citation>
    <scope>NUCLEOTIDE SEQUENCE [LARGE SCALE GENOMIC DNA]</scope>
    <source>
        <strain evidence="3">JCM 18287</strain>
    </source>
</reference>
<dbReference type="SUPFAM" id="SSF55729">
    <property type="entry name" value="Acyl-CoA N-acyltransferases (Nat)"/>
    <property type="match status" value="1"/>
</dbReference>
<proteinExistence type="predicted"/>
<feature type="domain" description="N-acetyltransferase" evidence="1">
    <location>
        <begin position="1"/>
        <end position="145"/>
    </location>
</feature>
<sequence>MTIIKAKIKHLEDLIPLFDAYRVFYRQQSDILAARNFLKERLTKKDSVIYIAYENDVAVGFTQLYFLFSSVSMQPMYLLNDLYIDENQRNKKIGTSLINEAKALCREKSYKGLIIQTEPTNNAQYLYQREGFTKDTDLSFFWKNS</sequence>
<dbReference type="Gene3D" id="3.40.630.30">
    <property type="match status" value="1"/>
</dbReference>
<dbReference type="Pfam" id="PF00583">
    <property type="entry name" value="Acetyltransf_1"/>
    <property type="match status" value="1"/>
</dbReference>
<evidence type="ECO:0000313" key="2">
    <source>
        <dbReference type="EMBL" id="GAA4971393.1"/>
    </source>
</evidence>
<name>A0ABP9HIH8_9FLAO</name>
<keyword evidence="3" id="KW-1185">Reference proteome</keyword>
<gene>
    <name evidence="2" type="ORF">GCM10023315_21880</name>
</gene>
<comment type="caution">
    <text evidence="2">The sequence shown here is derived from an EMBL/GenBank/DDBJ whole genome shotgun (WGS) entry which is preliminary data.</text>
</comment>
<organism evidence="2 3">
    <name type="scientific">Algibacter aquimarinus</name>
    <dbReference type="NCBI Taxonomy" id="1136748"/>
    <lineage>
        <taxon>Bacteria</taxon>
        <taxon>Pseudomonadati</taxon>
        <taxon>Bacteroidota</taxon>
        <taxon>Flavobacteriia</taxon>
        <taxon>Flavobacteriales</taxon>
        <taxon>Flavobacteriaceae</taxon>
        <taxon>Algibacter</taxon>
    </lineage>
</organism>
<dbReference type="RefSeq" id="WP_345168408.1">
    <property type="nucleotide sequence ID" value="NZ_BAABJK010000006.1"/>
</dbReference>
<protein>
    <submittedName>
        <fullName evidence="2">GNAT family N-acetyltransferase</fullName>
    </submittedName>
</protein>
<evidence type="ECO:0000259" key="1">
    <source>
        <dbReference type="PROSITE" id="PS51186"/>
    </source>
</evidence>
<evidence type="ECO:0000313" key="3">
    <source>
        <dbReference type="Proteomes" id="UP001501692"/>
    </source>
</evidence>